<dbReference type="EMBL" id="JACIFV010000010">
    <property type="protein sequence ID" value="MBB4193055.1"/>
    <property type="molecule type" value="Genomic_DNA"/>
</dbReference>
<dbReference type="RefSeq" id="WP_184457501.1">
    <property type="nucleotide sequence ID" value="NZ_JACIFV010000010.1"/>
</dbReference>
<feature type="domain" description="Right handed beta helix" evidence="1">
    <location>
        <begin position="1022"/>
        <end position="1124"/>
    </location>
</feature>
<dbReference type="SMART" id="SM00710">
    <property type="entry name" value="PbH1"/>
    <property type="match status" value="6"/>
</dbReference>
<dbReference type="InterPro" id="IPR012334">
    <property type="entry name" value="Pectin_lyas_fold"/>
</dbReference>
<dbReference type="InterPro" id="IPR039448">
    <property type="entry name" value="Beta_helix"/>
</dbReference>
<evidence type="ECO:0000259" key="1">
    <source>
        <dbReference type="Pfam" id="PF13229"/>
    </source>
</evidence>
<reference evidence="2 3" key="1">
    <citation type="submission" date="2020-08" db="EMBL/GenBank/DDBJ databases">
        <title>Genomic Encyclopedia of Type Strains, Phase IV (KMG-V): Genome sequencing to study the core and pangenomes of soil and plant-associated prokaryotes.</title>
        <authorList>
            <person name="Whitman W."/>
        </authorList>
    </citation>
    <scope>NUCLEOTIDE SEQUENCE [LARGE SCALE GENOMIC DNA]</scope>
    <source>
        <strain evidence="2 3">SEMIA 4074</strain>
    </source>
</reference>
<evidence type="ECO:0000313" key="3">
    <source>
        <dbReference type="Proteomes" id="UP000524492"/>
    </source>
</evidence>
<name>A0A7W6QA94_9HYPH</name>
<sequence>MDVSGDIAAVAEVRLLTAVIGINGMRTSLTLITAAVVKGMVGLTAMAVLFASAPTDLNFHAAHAQELTTGEQSLHMDELAPAERDLTEDTLKYGAQLALTRWQALRDEKTSRSFDAYFEIFREVARIESLDHATKIAGVDVRSHLSVAAAELHKQMNAQGLSARDAGISALKTLIASSDQLSSTDPDWFKVRYTLILDYMSGIEVAKLSLDLAKRLAQSNLNELALDIYVDFLPLYFDGLSSAMDRQELMKLASANAGAVGNAAVLRVLTDLLRMSPRAEKVELAQLVFDQIDIDFIRQARDTATDSGDLVLAAWANSVELAHGRKPENDIGVLREQARRNLDTRAFELLILAEKDEVARNRLVSDAVMADIREERPLVGYDRAVNLALPPAVAVDAYLALIHSFSAAGYANYVKALVEPVAVAAKSKQVQLSDGQVVALFRDIEILRDPAFILARGEEIPGAAKISQVTALRAAIRNVFSLPVDQPIGAVTIAIDPSATKALQVAAGLINGEMPDAASLAELDSSSGNDIVLLSQVSARLWQYAGRRELLANFVRSGADTDLRQAVALGVTGFAGFGGAGTSDFIAAIGDLLPLTSGEGQTLLAASIGQVAEPAKLRGEALARYARYLAASGQSMAPLAAVPEKAAVDEAEAIFGNVDLATATLKKVSDYKARVGEFRRLAEARAGVLDNKGWLNSATAPSKSAPNMFDLGGTPTISDGRIAVSSSKENSLPLAARPFMPNLLLGPESVNSKIPVPPLREVNEALADISKRGETRATRLIRFSSEHFDEIINLGVREYLYLNSESTVPRIIFVTRGVLTMSELIAQVRASDPDAISLDGNDVTLNVPLAVNDGAALIVSGQEIKSLKLNTKAGAFIVNSGKIYFDGVTVSSVDQTTGQPSFVFDHEKGIFFRPFILSWSGSETLAANSRFVALGYAGGRTYGMSLSSGSTDTVARKVQAAPPTGYFINNSFENLYYGFYAFEAKDIVFVGNELVNGVIYGLDPHDRSKNLMMAYNTAYGTQKKHGIIISREVDDSFILGNLSFENHGTGIMLDRQSYGTIVYANDASRNEGDGFSAMESPCALIDSNVFYGNGRSGVKVRNSWDVHVEGNQIRHNKAAGIEAYIDNLQAAEQSEFRDFAEDPYYPVATVAARDNLLEHNRAGLMTRGASEAMFYGNKFIDQLPRYVSGDLKPLGLDVVTRNMKTGVLVRSVCVPRLPVKKQCALAENGIIMSQSRQPEFRSDEASANYCIDAAGSPQSAAFNAQQGE</sequence>
<gene>
    <name evidence="2" type="ORF">GGD53_003219</name>
</gene>
<protein>
    <recommendedName>
        <fullName evidence="1">Right handed beta helix domain-containing protein</fullName>
    </recommendedName>
</protein>
<dbReference type="AlphaFoldDB" id="A0A7W6QA94"/>
<comment type="caution">
    <text evidence="2">The sequence shown here is derived from an EMBL/GenBank/DDBJ whole genome shotgun (WGS) entry which is preliminary data.</text>
</comment>
<organism evidence="2 3">
    <name type="scientific">Rhizobium aethiopicum</name>
    <dbReference type="NCBI Taxonomy" id="1138170"/>
    <lineage>
        <taxon>Bacteria</taxon>
        <taxon>Pseudomonadati</taxon>
        <taxon>Pseudomonadota</taxon>
        <taxon>Alphaproteobacteria</taxon>
        <taxon>Hyphomicrobiales</taxon>
        <taxon>Rhizobiaceae</taxon>
        <taxon>Rhizobium/Agrobacterium group</taxon>
        <taxon>Rhizobium</taxon>
    </lineage>
</organism>
<proteinExistence type="predicted"/>
<dbReference type="Gene3D" id="2.160.20.10">
    <property type="entry name" value="Single-stranded right-handed beta-helix, Pectin lyase-like"/>
    <property type="match status" value="1"/>
</dbReference>
<dbReference type="Pfam" id="PF13229">
    <property type="entry name" value="Beta_helix"/>
    <property type="match status" value="1"/>
</dbReference>
<dbReference type="InterPro" id="IPR011050">
    <property type="entry name" value="Pectin_lyase_fold/virulence"/>
</dbReference>
<dbReference type="SUPFAM" id="SSF51126">
    <property type="entry name" value="Pectin lyase-like"/>
    <property type="match status" value="1"/>
</dbReference>
<dbReference type="Proteomes" id="UP000524492">
    <property type="component" value="Unassembled WGS sequence"/>
</dbReference>
<keyword evidence="3" id="KW-1185">Reference proteome</keyword>
<evidence type="ECO:0000313" key="2">
    <source>
        <dbReference type="EMBL" id="MBB4193055.1"/>
    </source>
</evidence>
<dbReference type="InterPro" id="IPR006626">
    <property type="entry name" value="PbH1"/>
</dbReference>
<accession>A0A7W6QA94</accession>